<feature type="region of interest" description="Disordered" evidence="1">
    <location>
        <begin position="372"/>
        <end position="423"/>
    </location>
</feature>
<protein>
    <submittedName>
        <fullName evidence="2">Uncharacterized protein</fullName>
    </submittedName>
</protein>
<feature type="compositionally biased region" description="Pro residues" evidence="1">
    <location>
        <begin position="408"/>
        <end position="417"/>
    </location>
</feature>
<organism evidence="2 3">
    <name type="scientific">Lojkania enalia</name>
    <dbReference type="NCBI Taxonomy" id="147567"/>
    <lineage>
        <taxon>Eukaryota</taxon>
        <taxon>Fungi</taxon>
        <taxon>Dikarya</taxon>
        <taxon>Ascomycota</taxon>
        <taxon>Pezizomycotina</taxon>
        <taxon>Dothideomycetes</taxon>
        <taxon>Pleosporomycetidae</taxon>
        <taxon>Pleosporales</taxon>
        <taxon>Pleosporales incertae sedis</taxon>
        <taxon>Lojkania</taxon>
    </lineage>
</organism>
<dbReference type="EMBL" id="ML986580">
    <property type="protein sequence ID" value="KAF2270145.1"/>
    <property type="molecule type" value="Genomic_DNA"/>
</dbReference>
<feature type="compositionally biased region" description="Polar residues" evidence="1">
    <location>
        <begin position="346"/>
        <end position="359"/>
    </location>
</feature>
<gene>
    <name evidence="2" type="ORF">CC78DRAFT_539400</name>
</gene>
<feature type="compositionally biased region" description="Pro residues" evidence="1">
    <location>
        <begin position="380"/>
        <end position="401"/>
    </location>
</feature>
<sequence>MCKTICFRFQCRHHVKLRLSMCGGTFHKQSRSGKTVACSADVFLTINISCVCGSCQRNVWETSWDHRLECARLFLAHLKDQGIVGAEEIAELVGKLEYERDVATWDARCIFPPSDPKDVGKAQMGTKVRGKSPLAREVLPEEINIEDGEGKDEPVSKVEDNRGGAPELNSFGYPVTWTGTYDHPLDNLDEDWVPQEFVSQNDACDTADSAFNGFDSGFEFDSASSDWNTRFEIFADPAASWDSKKESSGFQDDTLKKTQIKKAVELFWDTIGPAPVLQANLQFITSAEEQPEALGTSPTHSKSVRLASTDFCEAHAYAATSNQQVHGNGELSSQYEQAQIHDKSSSLHSPNHPQTNPQLLAQFSPSIHTLPHILSLSSSPKPPNNKSVPPPSQSHPSPHPPLWTDGPSDPPPPPPSPPRRRRLSPFDQLRLHLQAIKPSDPDMYYKEWLVVCRLEARQMDNLSLQGRRIEDPRYLVP</sequence>
<accession>A0A9P4TR96</accession>
<proteinExistence type="predicted"/>
<keyword evidence="3" id="KW-1185">Reference proteome</keyword>
<evidence type="ECO:0000313" key="2">
    <source>
        <dbReference type="EMBL" id="KAF2270145.1"/>
    </source>
</evidence>
<comment type="caution">
    <text evidence="2">The sequence shown here is derived from an EMBL/GenBank/DDBJ whole genome shotgun (WGS) entry which is preliminary data.</text>
</comment>
<dbReference type="Proteomes" id="UP000800093">
    <property type="component" value="Unassembled WGS sequence"/>
</dbReference>
<name>A0A9P4TR96_9PLEO</name>
<feature type="region of interest" description="Disordered" evidence="1">
    <location>
        <begin position="323"/>
        <end position="359"/>
    </location>
</feature>
<evidence type="ECO:0000256" key="1">
    <source>
        <dbReference type="SAM" id="MobiDB-lite"/>
    </source>
</evidence>
<evidence type="ECO:0000313" key="3">
    <source>
        <dbReference type="Proteomes" id="UP000800093"/>
    </source>
</evidence>
<reference evidence="3" key="1">
    <citation type="journal article" date="2020" name="Stud. Mycol.">
        <title>101 Dothideomycetes genomes: A test case for predicting lifestyles and emergence of pathogens.</title>
        <authorList>
            <person name="Haridas S."/>
            <person name="Albert R."/>
            <person name="Binder M."/>
            <person name="Bloem J."/>
            <person name="LaButti K."/>
            <person name="Salamov A."/>
            <person name="Andreopoulos B."/>
            <person name="Baker S."/>
            <person name="Barry K."/>
            <person name="Bills G."/>
            <person name="Bluhm B."/>
            <person name="Cannon C."/>
            <person name="Castanera R."/>
            <person name="Culley D."/>
            <person name="Daum C."/>
            <person name="Ezra D."/>
            <person name="Gonzalez J."/>
            <person name="Henrissat B."/>
            <person name="Kuo A."/>
            <person name="Liang C."/>
            <person name="Lipzen A."/>
            <person name="Lutzoni F."/>
            <person name="Magnuson J."/>
            <person name="Mondo S."/>
            <person name="Nolan M."/>
            <person name="Ohm R."/>
            <person name="Pangilinan J."/>
            <person name="Park H.-J."/>
            <person name="Ramirez L."/>
            <person name="Alfaro M."/>
            <person name="Sun H."/>
            <person name="Tritt A."/>
            <person name="Yoshinaga Y."/>
            <person name="Zwiers L.-H."/>
            <person name="Turgeon B."/>
            <person name="Goodwin S."/>
            <person name="Spatafora J."/>
            <person name="Crous P."/>
            <person name="Grigoriev I."/>
        </authorList>
    </citation>
    <scope>NUCLEOTIDE SEQUENCE [LARGE SCALE GENOMIC DNA]</scope>
    <source>
        <strain evidence="3">CBS 304.66</strain>
    </source>
</reference>
<feature type="compositionally biased region" description="Polar residues" evidence="1">
    <location>
        <begin position="323"/>
        <end position="337"/>
    </location>
</feature>
<dbReference type="AlphaFoldDB" id="A0A9P4TR96"/>
<dbReference type="OrthoDB" id="3933435at2759"/>